<reference evidence="2 3" key="1">
    <citation type="submission" date="2021-06" db="EMBL/GenBank/DDBJ databases">
        <authorList>
            <person name="Kallberg Y."/>
            <person name="Tangrot J."/>
            <person name="Rosling A."/>
        </authorList>
    </citation>
    <scope>NUCLEOTIDE SEQUENCE [LARGE SCALE GENOMIC DNA]</scope>
    <source>
        <strain evidence="2 3">120-4 pot B 10/14</strain>
    </source>
</reference>
<evidence type="ECO:0000313" key="2">
    <source>
        <dbReference type="EMBL" id="CAG8506164.1"/>
    </source>
</evidence>
<evidence type="ECO:0000313" key="3">
    <source>
        <dbReference type="Proteomes" id="UP000789901"/>
    </source>
</evidence>
<accession>A0ABM8W276</accession>
<sequence length="79" mass="9835">MVFSILKKELKRVEEKEKRENWIDKRMEKRGEPWQKMEGELKITLQQEINPENREKIQLEKEILKLREERKQISQEIDE</sequence>
<name>A0ABM8W276_GIGMA</name>
<comment type="caution">
    <text evidence="2">The sequence shown here is derived from an EMBL/GenBank/DDBJ whole genome shotgun (WGS) entry which is preliminary data.</text>
</comment>
<feature type="non-terminal residue" evidence="2">
    <location>
        <position position="79"/>
    </location>
</feature>
<feature type="coiled-coil region" evidence="1">
    <location>
        <begin position="49"/>
        <end position="79"/>
    </location>
</feature>
<protein>
    <submittedName>
        <fullName evidence="2">10167_t:CDS:1</fullName>
    </submittedName>
</protein>
<gene>
    <name evidence="2" type="ORF">GMARGA_LOCUS2446</name>
</gene>
<evidence type="ECO:0000256" key="1">
    <source>
        <dbReference type="SAM" id="Coils"/>
    </source>
</evidence>
<proteinExistence type="predicted"/>
<dbReference type="EMBL" id="CAJVQB010000767">
    <property type="protein sequence ID" value="CAG8506164.1"/>
    <property type="molecule type" value="Genomic_DNA"/>
</dbReference>
<dbReference type="Proteomes" id="UP000789901">
    <property type="component" value="Unassembled WGS sequence"/>
</dbReference>
<keyword evidence="1" id="KW-0175">Coiled coil</keyword>
<keyword evidence="3" id="KW-1185">Reference proteome</keyword>
<organism evidence="2 3">
    <name type="scientific">Gigaspora margarita</name>
    <dbReference type="NCBI Taxonomy" id="4874"/>
    <lineage>
        <taxon>Eukaryota</taxon>
        <taxon>Fungi</taxon>
        <taxon>Fungi incertae sedis</taxon>
        <taxon>Mucoromycota</taxon>
        <taxon>Glomeromycotina</taxon>
        <taxon>Glomeromycetes</taxon>
        <taxon>Diversisporales</taxon>
        <taxon>Gigasporaceae</taxon>
        <taxon>Gigaspora</taxon>
    </lineage>
</organism>